<dbReference type="Proteomes" id="UP000034320">
    <property type="component" value="Unassembled WGS sequence"/>
</dbReference>
<dbReference type="PANTHER" id="PTHR11749">
    <property type="entry name" value="RIBULOSE-5-PHOSPHATE-3-EPIMERASE"/>
    <property type="match status" value="1"/>
</dbReference>
<comment type="caution">
    <text evidence="3">The sequence shown here is derived from an EMBL/GenBank/DDBJ whole genome shotgun (WGS) entry which is preliminary data.</text>
</comment>
<accession>A0A0G1BNP0</accession>
<evidence type="ECO:0000256" key="2">
    <source>
        <dbReference type="ARBA" id="ARBA00023235"/>
    </source>
</evidence>
<proteinExistence type="predicted"/>
<keyword evidence="2" id="KW-0413">Isomerase</keyword>
<evidence type="ECO:0000313" key="4">
    <source>
        <dbReference type="Proteomes" id="UP000034320"/>
    </source>
</evidence>
<dbReference type="GO" id="GO:0046872">
    <property type="term" value="F:metal ion binding"/>
    <property type="evidence" value="ECO:0007669"/>
    <property type="project" value="UniProtKB-KW"/>
</dbReference>
<reference evidence="3 4" key="1">
    <citation type="journal article" date="2015" name="Nature">
        <title>rRNA introns, odd ribosomes, and small enigmatic genomes across a large radiation of phyla.</title>
        <authorList>
            <person name="Brown C.T."/>
            <person name="Hug L.A."/>
            <person name="Thomas B.C."/>
            <person name="Sharon I."/>
            <person name="Castelle C.J."/>
            <person name="Singh A."/>
            <person name="Wilkins M.J."/>
            <person name="Williams K.H."/>
            <person name="Banfield J.F."/>
        </authorList>
    </citation>
    <scope>NUCLEOTIDE SEQUENCE [LARGE SCALE GENOMIC DNA]</scope>
</reference>
<gene>
    <name evidence="3" type="ORF">UV09_C0002G0069</name>
</gene>
<dbReference type="GO" id="GO:0005975">
    <property type="term" value="P:carbohydrate metabolic process"/>
    <property type="evidence" value="ECO:0007669"/>
    <property type="project" value="InterPro"/>
</dbReference>
<evidence type="ECO:0000313" key="3">
    <source>
        <dbReference type="EMBL" id="KKS47891.1"/>
    </source>
</evidence>
<dbReference type="Gene3D" id="3.20.20.70">
    <property type="entry name" value="Aldolase class I"/>
    <property type="match status" value="1"/>
</dbReference>
<dbReference type="GO" id="GO:0016857">
    <property type="term" value="F:racemase and epimerase activity, acting on carbohydrates and derivatives"/>
    <property type="evidence" value="ECO:0007669"/>
    <property type="project" value="InterPro"/>
</dbReference>
<name>A0A0G1BNP0_9BACT</name>
<evidence type="ECO:0000256" key="1">
    <source>
        <dbReference type="ARBA" id="ARBA00022723"/>
    </source>
</evidence>
<dbReference type="Pfam" id="PF00834">
    <property type="entry name" value="Ribul_P_3_epim"/>
    <property type="match status" value="1"/>
</dbReference>
<dbReference type="InterPro" id="IPR011060">
    <property type="entry name" value="RibuloseP-bd_barrel"/>
</dbReference>
<dbReference type="InterPro" id="IPR000056">
    <property type="entry name" value="Ribul_P_3_epim-like"/>
</dbReference>
<organism evidence="3 4">
    <name type="scientific">Candidatus Gottesmanbacteria bacterium GW2011_GWA2_42_18</name>
    <dbReference type="NCBI Taxonomy" id="1618442"/>
    <lineage>
        <taxon>Bacteria</taxon>
        <taxon>Candidatus Gottesmaniibacteriota</taxon>
    </lineage>
</organism>
<dbReference type="AlphaFoldDB" id="A0A0G1BNP0"/>
<protein>
    <submittedName>
        <fullName evidence="3">Ribulose-phosphate 3-epimerase</fullName>
    </submittedName>
</protein>
<keyword evidence="1" id="KW-0479">Metal-binding</keyword>
<dbReference type="SUPFAM" id="SSF51366">
    <property type="entry name" value="Ribulose-phoshate binding barrel"/>
    <property type="match status" value="1"/>
</dbReference>
<sequence length="213" mass="23419">MVEVIPAILEKDFSEIEKKIRLVENLVEWVQIDVADGLLVPNDSKTDPSSFKNLKTKLNLEVHLMVKEPAKLVAVYADSGFKRIYAHIEAEGIDDFMAEAYKKNIEVGLAIDGPTPYEKIAPYLDNIDAVLIMAIKAGFSGQPYMPATEDKIKKIKEAFFDLPICVDGAMTAENAAKVISAGASRINSNSYLFNAPDIKKAIESIIESIQGQA</sequence>
<dbReference type="EMBL" id="LCDD01000002">
    <property type="protein sequence ID" value="KKS47891.1"/>
    <property type="molecule type" value="Genomic_DNA"/>
</dbReference>
<dbReference type="InterPro" id="IPR013785">
    <property type="entry name" value="Aldolase_TIM"/>
</dbReference>